<proteinExistence type="predicted"/>
<evidence type="ECO:0000313" key="2">
    <source>
        <dbReference type="EMBL" id="PKZ17291.1"/>
    </source>
</evidence>
<gene>
    <name evidence="2" type="ORF">CYJ34_00865</name>
</gene>
<protein>
    <submittedName>
        <fullName evidence="2">Uncharacterized protein</fullName>
    </submittedName>
</protein>
<keyword evidence="1" id="KW-1133">Transmembrane helix</keyword>
<reference evidence="2 3" key="1">
    <citation type="submission" date="2017-12" db="EMBL/GenBank/DDBJ databases">
        <title>Phylogenetic diversity of female urinary microbiome.</title>
        <authorList>
            <person name="Thomas-White K."/>
            <person name="Wolfe A.J."/>
        </authorList>
    </citation>
    <scope>NUCLEOTIDE SEQUENCE [LARGE SCALE GENOMIC DNA]</scope>
    <source>
        <strain evidence="2 3">UMB0119</strain>
    </source>
</reference>
<feature type="transmembrane region" description="Helical" evidence="1">
    <location>
        <begin position="45"/>
        <end position="63"/>
    </location>
</feature>
<feature type="transmembrane region" description="Helical" evidence="1">
    <location>
        <begin position="20"/>
        <end position="39"/>
    </location>
</feature>
<dbReference type="EMBL" id="PKGS01000001">
    <property type="protein sequence ID" value="PKZ17291.1"/>
    <property type="molecule type" value="Genomic_DNA"/>
</dbReference>
<feature type="transmembrane region" description="Helical" evidence="1">
    <location>
        <begin position="102"/>
        <end position="122"/>
    </location>
</feature>
<keyword evidence="1" id="KW-0812">Transmembrane</keyword>
<dbReference type="AlphaFoldDB" id="A0A2I1MAY0"/>
<comment type="caution">
    <text evidence="2">The sequence shown here is derived from an EMBL/GenBank/DDBJ whole genome shotgun (WGS) entry which is preliminary data.</text>
</comment>
<organism evidence="2 3">
    <name type="scientific">Anaerococcus octavius</name>
    <dbReference type="NCBI Taxonomy" id="54007"/>
    <lineage>
        <taxon>Bacteria</taxon>
        <taxon>Bacillati</taxon>
        <taxon>Bacillota</taxon>
        <taxon>Tissierellia</taxon>
        <taxon>Tissierellales</taxon>
        <taxon>Peptoniphilaceae</taxon>
        <taxon>Anaerococcus</taxon>
    </lineage>
</organism>
<accession>A0A2I1MAY0</accession>
<sequence>MKMKRESKLEKLKTISDIVYMSNLYLLIYLFVYQIFIFYKKEQLYFFIPIFVYIFSTAINKIFKTIELGKLRVISTIISFLILCGVVNLTCLNRIYMNNQLTILTILSLAFFIMLLISKYYLNDSLIFKKNSVNTKSGLFNIFYLNDSKAYEISMLINNKIARNIDKETTSEEIFRTISSLSPNTSILSAENSVQKEDNFRERIYKKYDIKITKSIILRELYNIAKKNTNNTENIQPGQLILFEDVKLKRTNVNSTVMILNILKDSKLKNQIDENIEIDLNKTMERMLDDFTIDYKFEYRIGFNEKIYDCVIQLPYNTDDNFENGYNHNDLQLGKLSIIGIYRGEINFSDTESVSSKFLEIVNDQYKKNNNIDTENIIKDSNTSMSLKENTFNLEDDRIEGKKHLIDVVAIIQELKIKMEIENE</sequence>
<dbReference type="Proteomes" id="UP000234335">
    <property type="component" value="Unassembled WGS sequence"/>
</dbReference>
<name>A0A2I1MAY0_9FIRM</name>
<evidence type="ECO:0000313" key="3">
    <source>
        <dbReference type="Proteomes" id="UP000234335"/>
    </source>
</evidence>
<keyword evidence="3" id="KW-1185">Reference proteome</keyword>
<evidence type="ECO:0000256" key="1">
    <source>
        <dbReference type="SAM" id="Phobius"/>
    </source>
</evidence>
<feature type="transmembrane region" description="Helical" evidence="1">
    <location>
        <begin position="75"/>
        <end position="96"/>
    </location>
</feature>
<keyword evidence="1" id="KW-0472">Membrane</keyword>